<accession>A0ABU4NGX5</accession>
<reference evidence="2 3" key="1">
    <citation type="journal article" date="2023" name="Microb. Genom.">
        <title>Mesoterricola silvestris gen. nov., sp. nov., Mesoterricola sediminis sp. nov., Geothrix oryzae sp. nov., Geothrix edaphica sp. nov., Geothrix rubra sp. nov., and Geothrix limicola sp. nov., six novel members of Acidobacteriota isolated from soils.</title>
        <authorList>
            <person name="Weisberg A.J."/>
            <person name="Pearce E."/>
            <person name="Kramer C.G."/>
            <person name="Chang J.H."/>
            <person name="Clarke C.R."/>
        </authorList>
    </citation>
    <scope>NUCLEOTIDE SEQUENCE [LARGE SCALE GENOMIC DNA]</scope>
    <source>
        <strain evidence="2 3">ID09-01A</strain>
    </source>
</reference>
<organism evidence="2 3">
    <name type="scientific">Streptomyces europaeiscabiei</name>
    <dbReference type="NCBI Taxonomy" id="146819"/>
    <lineage>
        <taxon>Bacteria</taxon>
        <taxon>Bacillati</taxon>
        <taxon>Actinomycetota</taxon>
        <taxon>Actinomycetes</taxon>
        <taxon>Kitasatosporales</taxon>
        <taxon>Streptomycetaceae</taxon>
        <taxon>Streptomyces</taxon>
    </lineage>
</organism>
<evidence type="ECO:0000313" key="2">
    <source>
        <dbReference type="EMBL" id="MDX3701372.1"/>
    </source>
</evidence>
<keyword evidence="3" id="KW-1185">Reference proteome</keyword>
<comment type="caution">
    <text evidence="2">The sequence shown here is derived from an EMBL/GenBank/DDBJ whole genome shotgun (WGS) entry which is preliminary data.</text>
</comment>
<evidence type="ECO:0000256" key="1">
    <source>
        <dbReference type="SAM" id="MobiDB-lite"/>
    </source>
</evidence>
<feature type="region of interest" description="Disordered" evidence="1">
    <location>
        <begin position="1"/>
        <end position="20"/>
    </location>
</feature>
<dbReference type="PANTHER" id="PTHR35040:SF9">
    <property type="entry name" value="4-LIKE CELL SURFACE PROTEIN, PUTATIVE (AFU_ORTHOLOGUE AFUA_4G14080)-RELATED"/>
    <property type="match status" value="1"/>
</dbReference>
<sequence length="250" mass="26549">MTAERTARQESGRADIPARPSHHSLLVPYYEHPRDRPAEWDALVSAAPRLYGVVLNPANGPGDAPDPAFIQVAGRLRAAGVRLLGYADTGYGRRPVTEVVRELTRYQAWYGTDGTFLDQVAAELGGFDYYRRLAAAVRGAGHATLALNHGTPPHPAYARIANLVVTFEGSWETYREQPPEPWPGGSSSGSGSGSGSGGLGVRVCHLVHGVPPDTDVGGLARTRGASVHCAVPGVGDHPWGTLPHALEPTR</sequence>
<proteinExistence type="predicted"/>
<dbReference type="PANTHER" id="PTHR35040">
    <property type="match status" value="1"/>
</dbReference>
<gene>
    <name evidence="2" type="ORF">PV662_16700</name>
</gene>
<dbReference type="InterPro" id="IPR021986">
    <property type="entry name" value="Spherulin4"/>
</dbReference>
<feature type="compositionally biased region" description="Basic and acidic residues" evidence="1">
    <location>
        <begin position="1"/>
        <end position="13"/>
    </location>
</feature>
<dbReference type="Proteomes" id="UP001271274">
    <property type="component" value="Unassembled WGS sequence"/>
</dbReference>
<dbReference type="RefSeq" id="WP_319062288.1">
    <property type="nucleotide sequence ID" value="NZ_JARAUT010000018.1"/>
</dbReference>
<protein>
    <submittedName>
        <fullName evidence="2">Spherulation-specific family 4 protein</fullName>
    </submittedName>
</protein>
<dbReference type="EMBL" id="JARAYU010000005">
    <property type="protein sequence ID" value="MDX3701372.1"/>
    <property type="molecule type" value="Genomic_DNA"/>
</dbReference>
<dbReference type="Pfam" id="PF12138">
    <property type="entry name" value="Spherulin4"/>
    <property type="match status" value="1"/>
</dbReference>
<feature type="compositionally biased region" description="Gly residues" evidence="1">
    <location>
        <begin position="186"/>
        <end position="197"/>
    </location>
</feature>
<evidence type="ECO:0000313" key="3">
    <source>
        <dbReference type="Proteomes" id="UP001271274"/>
    </source>
</evidence>
<feature type="region of interest" description="Disordered" evidence="1">
    <location>
        <begin position="174"/>
        <end position="197"/>
    </location>
</feature>
<name>A0ABU4NGX5_9ACTN</name>